<dbReference type="InterPro" id="IPR002781">
    <property type="entry name" value="TM_pro_TauE-like"/>
</dbReference>
<evidence type="ECO:0000256" key="2">
    <source>
        <dbReference type="ARBA" id="ARBA00022692"/>
    </source>
</evidence>
<protein>
    <submittedName>
        <fullName evidence="7">Sulfite exporter TauE/SafE family protein 3</fullName>
    </submittedName>
</protein>
<comment type="caution">
    <text evidence="7">The sequence shown here is derived from an EMBL/GenBank/DDBJ whole genome shotgun (WGS) entry which is preliminary data.</text>
</comment>
<dbReference type="Proteomes" id="UP000241890">
    <property type="component" value="Unassembled WGS sequence"/>
</dbReference>
<feature type="region of interest" description="Disordered" evidence="5">
    <location>
        <begin position="173"/>
        <end position="193"/>
    </location>
</feature>
<comment type="subcellular location">
    <subcellularLocation>
        <location evidence="1">Membrane</location>
        <topology evidence="1">Multi-pass membrane protein</topology>
    </subcellularLocation>
</comment>
<dbReference type="OrthoDB" id="434519at2759"/>
<gene>
    <name evidence="7" type="ORF">FCC1311_026092</name>
</gene>
<sequence length="478" mass="52105">MSAMEDLDLDKLDMPAWRAIVNFVVIFLCGTLAGASGVGGGAIYVPLYITLFGLVYEAIPLSKAAVCGAALAFFVFNVATPVPRTTKHANRFAYDVVMVMEPATLLGTVFGVLASRMCPYWLITAAMASLLAVAAFKTFKKGRKLYDKENEANAKGLAMETAAQMAPFGSGEDRGPLIDPTPAEASRSAALEHQPGRIDRERRDSYGVHTLTSSELAWETDYEYAMSRIGFSSDWMGWRCLETVGICYIVVLLAAMFSDDEIMPEYTRVDCGTLGYWLIVLVTSLVCAAVTTWNVKWLARNVESMRYQCAVSWDESTGARYALLCLVAGFASALCGIGGSTIKGPILLEMGLHPTLSKATSQVMLLSTVSSSAFQFFISGELPPYFGLAFFGLGALSGFTGKFLVDWYVERDGRQSTIVYLLAWYIVIAAVIMTSIGVIIVLGQVTPEVNWDQLGFRGVCDPLPNDMTALRWLTTFSF</sequence>
<evidence type="ECO:0000256" key="6">
    <source>
        <dbReference type="SAM" id="Phobius"/>
    </source>
</evidence>
<name>A0A2R5G9D3_9STRA</name>
<dbReference type="GO" id="GO:0016020">
    <property type="term" value="C:membrane"/>
    <property type="evidence" value="ECO:0007669"/>
    <property type="project" value="UniProtKB-SubCell"/>
</dbReference>
<keyword evidence="2 6" id="KW-0812">Transmembrane</keyword>
<dbReference type="AlphaFoldDB" id="A0A2R5G9D3"/>
<keyword evidence="8" id="KW-1185">Reference proteome</keyword>
<dbReference type="PANTHER" id="PTHR14255:SF3">
    <property type="entry name" value="SULFITE EXPORTER TAUE_SAFE FAMILY PROTEIN 5-RELATED"/>
    <property type="match status" value="1"/>
</dbReference>
<dbReference type="PANTHER" id="PTHR14255">
    <property type="entry name" value="CEREBLON"/>
    <property type="match status" value="1"/>
</dbReference>
<evidence type="ECO:0000256" key="3">
    <source>
        <dbReference type="ARBA" id="ARBA00022989"/>
    </source>
</evidence>
<accession>A0A2R5G9D3</accession>
<evidence type="ECO:0000313" key="8">
    <source>
        <dbReference type="Proteomes" id="UP000241890"/>
    </source>
</evidence>
<dbReference type="GO" id="GO:0031464">
    <property type="term" value="C:Cul4A-RING E3 ubiquitin ligase complex"/>
    <property type="evidence" value="ECO:0007669"/>
    <property type="project" value="TreeGrafter"/>
</dbReference>
<organism evidence="7 8">
    <name type="scientific">Hondaea fermentalgiana</name>
    <dbReference type="NCBI Taxonomy" id="2315210"/>
    <lineage>
        <taxon>Eukaryota</taxon>
        <taxon>Sar</taxon>
        <taxon>Stramenopiles</taxon>
        <taxon>Bigyra</taxon>
        <taxon>Labyrinthulomycetes</taxon>
        <taxon>Thraustochytrida</taxon>
        <taxon>Thraustochytriidae</taxon>
        <taxon>Hondaea</taxon>
    </lineage>
</organism>
<proteinExistence type="predicted"/>
<evidence type="ECO:0000256" key="5">
    <source>
        <dbReference type="SAM" id="MobiDB-lite"/>
    </source>
</evidence>
<feature type="transmembrane region" description="Helical" evidence="6">
    <location>
        <begin position="61"/>
        <end position="80"/>
    </location>
</feature>
<dbReference type="Pfam" id="PF01925">
    <property type="entry name" value="TauE"/>
    <property type="match status" value="2"/>
</dbReference>
<dbReference type="GO" id="GO:0016567">
    <property type="term" value="P:protein ubiquitination"/>
    <property type="evidence" value="ECO:0007669"/>
    <property type="project" value="TreeGrafter"/>
</dbReference>
<evidence type="ECO:0000256" key="1">
    <source>
        <dbReference type="ARBA" id="ARBA00004141"/>
    </source>
</evidence>
<feature type="transmembrane region" description="Helical" evidence="6">
    <location>
        <begin position="120"/>
        <end position="139"/>
    </location>
</feature>
<dbReference type="EMBL" id="BEYU01000020">
    <property type="protein sequence ID" value="GBG26388.1"/>
    <property type="molecule type" value="Genomic_DNA"/>
</dbReference>
<feature type="transmembrane region" description="Helical" evidence="6">
    <location>
        <begin position="92"/>
        <end position="114"/>
    </location>
</feature>
<evidence type="ECO:0000313" key="7">
    <source>
        <dbReference type="EMBL" id="GBG26388.1"/>
    </source>
</evidence>
<dbReference type="InParanoid" id="A0A2R5G9D3"/>
<feature type="transmembrane region" description="Helical" evidence="6">
    <location>
        <begin position="320"/>
        <end position="339"/>
    </location>
</feature>
<feature type="transmembrane region" description="Helical" evidence="6">
    <location>
        <begin position="20"/>
        <end position="49"/>
    </location>
</feature>
<reference evidence="7 8" key="1">
    <citation type="submission" date="2017-12" db="EMBL/GenBank/DDBJ databases">
        <title>Sequencing, de novo assembly and annotation of complete genome of a new Thraustochytrid species, strain FCC1311.</title>
        <authorList>
            <person name="Sedici K."/>
            <person name="Godart F."/>
            <person name="Aiese Cigliano R."/>
            <person name="Sanseverino W."/>
            <person name="Barakat M."/>
            <person name="Ortet P."/>
            <person name="Marechal E."/>
            <person name="Cagnac O."/>
            <person name="Amato A."/>
        </authorList>
    </citation>
    <scope>NUCLEOTIDE SEQUENCE [LARGE SCALE GENOMIC DNA]</scope>
</reference>
<feature type="transmembrane region" description="Helical" evidence="6">
    <location>
        <begin position="236"/>
        <end position="257"/>
    </location>
</feature>
<feature type="transmembrane region" description="Helical" evidence="6">
    <location>
        <begin position="277"/>
        <end position="299"/>
    </location>
</feature>
<feature type="transmembrane region" description="Helical" evidence="6">
    <location>
        <begin position="385"/>
        <end position="405"/>
    </location>
</feature>
<feature type="transmembrane region" description="Helical" evidence="6">
    <location>
        <begin position="417"/>
        <end position="442"/>
    </location>
</feature>
<evidence type="ECO:0000256" key="4">
    <source>
        <dbReference type="ARBA" id="ARBA00023136"/>
    </source>
</evidence>
<keyword evidence="3 6" id="KW-1133">Transmembrane helix</keyword>
<keyword evidence="4 6" id="KW-0472">Membrane</keyword>